<dbReference type="OrthoDB" id="9802553at2"/>
<feature type="domain" description="Flagellar basal-body/hook protein C-terminal" evidence="8">
    <location>
        <begin position="628"/>
        <end position="666"/>
    </location>
</feature>
<evidence type="ECO:0000259" key="8">
    <source>
        <dbReference type="Pfam" id="PF06429"/>
    </source>
</evidence>
<dbReference type="Proteomes" id="UP000250744">
    <property type="component" value="Unassembled WGS sequence"/>
</dbReference>
<dbReference type="AlphaFoldDB" id="A0A364NRC1"/>
<dbReference type="PANTHER" id="PTHR30033:SF1">
    <property type="entry name" value="FLAGELLAR HOOK-ASSOCIATED PROTEIN 1"/>
    <property type="match status" value="1"/>
</dbReference>
<dbReference type="SUPFAM" id="SSF64518">
    <property type="entry name" value="Phase 1 flagellin"/>
    <property type="match status" value="2"/>
</dbReference>
<keyword evidence="6" id="KW-0975">Bacterial flagellum</keyword>
<keyword evidence="10" id="KW-0969">Cilium</keyword>
<dbReference type="Pfam" id="PF22638">
    <property type="entry name" value="FlgK_D1"/>
    <property type="match status" value="1"/>
</dbReference>
<dbReference type="RefSeq" id="WP_112156625.1">
    <property type="nucleotide sequence ID" value="NZ_QKRX01000001.1"/>
</dbReference>
<evidence type="ECO:0000256" key="1">
    <source>
        <dbReference type="ARBA" id="ARBA00004365"/>
    </source>
</evidence>
<dbReference type="NCBIfam" id="TIGR02492">
    <property type="entry name" value="flgK_ends"/>
    <property type="match status" value="1"/>
</dbReference>
<evidence type="ECO:0000256" key="4">
    <source>
        <dbReference type="ARBA" id="ARBA00016244"/>
    </source>
</evidence>
<evidence type="ECO:0000256" key="2">
    <source>
        <dbReference type="ARBA" id="ARBA00004613"/>
    </source>
</evidence>
<comment type="similarity">
    <text evidence="3">Belongs to the flagella basal body rod proteins family.</text>
</comment>
<dbReference type="PANTHER" id="PTHR30033">
    <property type="entry name" value="FLAGELLAR HOOK-ASSOCIATED PROTEIN 1"/>
    <property type="match status" value="1"/>
</dbReference>
<evidence type="ECO:0000313" key="10">
    <source>
        <dbReference type="EMBL" id="RAU19631.1"/>
    </source>
</evidence>
<dbReference type="InterPro" id="IPR053927">
    <property type="entry name" value="FlgK_helical"/>
</dbReference>
<evidence type="ECO:0000259" key="9">
    <source>
        <dbReference type="Pfam" id="PF22638"/>
    </source>
</evidence>
<proteinExistence type="inferred from homology"/>
<gene>
    <name evidence="10" type="ORF">DN062_00675</name>
</gene>
<dbReference type="GO" id="GO:0044780">
    <property type="term" value="P:bacterial-type flagellum assembly"/>
    <property type="evidence" value="ECO:0007669"/>
    <property type="project" value="InterPro"/>
</dbReference>
<keyword evidence="10" id="KW-0282">Flagellum</keyword>
<comment type="subcellular location">
    <subcellularLocation>
        <location evidence="1">Bacterial flagellum</location>
    </subcellularLocation>
    <subcellularLocation>
        <location evidence="2">Secreted</location>
    </subcellularLocation>
</comment>
<dbReference type="Pfam" id="PF00460">
    <property type="entry name" value="Flg_bb_rod"/>
    <property type="match status" value="1"/>
</dbReference>
<reference evidence="10 11" key="1">
    <citation type="submission" date="2018-06" db="EMBL/GenBank/DDBJ databases">
        <title>Nitrincola tibetense sp. nov., isolated from Lake XuguoCo on Tibetan Plateau.</title>
        <authorList>
            <person name="Xing P."/>
        </authorList>
    </citation>
    <scope>NUCLEOTIDE SEQUENCE [LARGE SCALE GENOMIC DNA]</scope>
    <source>
        <strain evidence="11">xg18</strain>
    </source>
</reference>
<name>A0A364NRC1_9GAMM</name>
<accession>A0A364NRC1</accession>
<dbReference type="GO" id="GO:0009424">
    <property type="term" value="C:bacterial-type flagellum hook"/>
    <property type="evidence" value="ECO:0007669"/>
    <property type="project" value="InterPro"/>
</dbReference>
<dbReference type="InterPro" id="IPR001444">
    <property type="entry name" value="Flag_bb_rod_N"/>
</dbReference>
<feature type="domain" description="Flagellar hook-associated protein FlgK helical" evidence="9">
    <location>
        <begin position="86"/>
        <end position="317"/>
    </location>
</feature>
<protein>
    <recommendedName>
        <fullName evidence="4">Flagellar hook-associated protein 1</fullName>
    </recommendedName>
</protein>
<evidence type="ECO:0000256" key="6">
    <source>
        <dbReference type="ARBA" id="ARBA00023143"/>
    </source>
</evidence>
<evidence type="ECO:0000259" key="7">
    <source>
        <dbReference type="Pfam" id="PF00460"/>
    </source>
</evidence>
<sequence length="668" mass="72383">MSSNLLNLGLQSIRANQSALSVIGQNIANVNTPGYNRQVTNQSTRDNQMGVQVTDIQRITDQFLTRQLWSDTSSASYAQTFTLMADEIDNRLASSTSSVSTALDNYFKAMQNVVDDPISLPNREVFLAEARGLTQRFSELSDSLLRQNQTINDQMVVYSQEVSSIAANIADMNEKIRLASAANRPANELKDQRDEMVIKLSEYMDVSVVDQGRDEYSIFIGSGLPLVIGNSANVLTATRGDPNSDQYQLSLSIAGRPSDLSNQISRGKLGGLIEYREKILEPAQQELGRIAILVAGSMNDQHKMGMDLDGNLGGNLFKNINDASLTQQRITAKRTNDSDLSAGSVIITDATKLKASDYTLVVGLDAVATIKRESDGRVFSLSDMTSVASPSDVTEGSYYIDANSETLVVALDGFRANLTTTTPMRPGDTFLIQPVATGASDIRTELTSGRQLALASPIRVEAPQDNTGTGVATVEITDINATSFSVKKSLQPPVEVRFSNTEPLTFSVFDMSDPNNPQALDLGDGPLVGQAFTPGVVIELDGYNVRINNQPKSGDRFSFDYNTDGVSDNRNALLMSGLQQKGMINTQSFQDIYGSMVSKVGTETSVAQINFRSSRSVLESTMNARASVSGVNLDEEAAKLIQYQQAYQASAQLIRASQTLFDSLLSVV</sequence>
<evidence type="ECO:0000256" key="3">
    <source>
        <dbReference type="ARBA" id="ARBA00009677"/>
    </source>
</evidence>
<evidence type="ECO:0000313" key="11">
    <source>
        <dbReference type="Proteomes" id="UP000250744"/>
    </source>
</evidence>
<organism evidence="10 11">
    <name type="scientific">Nitrincola tibetensis</name>
    <dbReference type="NCBI Taxonomy" id="2219697"/>
    <lineage>
        <taxon>Bacteria</taxon>
        <taxon>Pseudomonadati</taxon>
        <taxon>Pseudomonadota</taxon>
        <taxon>Gammaproteobacteria</taxon>
        <taxon>Oceanospirillales</taxon>
        <taxon>Oceanospirillaceae</taxon>
        <taxon>Nitrincola</taxon>
    </lineage>
</organism>
<keyword evidence="11" id="KW-1185">Reference proteome</keyword>
<comment type="caution">
    <text evidence="10">The sequence shown here is derived from an EMBL/GenBank/DDBJ whole genome shotgun (WGS) entry which is preliminary data.</text>
</comment>
<dbReference type="EMBL" id="QKRX01000001">
    <property type="protein sequence ID" value="RAU19631.1"/>
    <property type="molecule type" value="Genomic_DNA"/>
</dbReference>
<feature type="domain" description="Flagellar basal body rod protein N-terminal" evidence="7">
    <location>
        <begin position="15"/>
        <end position="35"/>
    </location>
</feature>
<keyword evidence="10" id="KW-0966">Cell projection</keyword>
<evidence type="ECO:0000256" key="5">
    <source>
        <dbReference type="ARBA" id="ARBA00022525"/>
    </source>
</evidence>
<dbReference type="GO" id="GO:0005198">
    <property type="term" value="F:structural molecule activity"/>
    <property type="evidence" value="ECO:0007669"/>
    <property type="project" value="InterPro"/>
</dbReference>
<dbReference type="InterPro" id="IPR002371">
    <property type="entry name" value="FlgK"/>
</dbReference>
<dbReference type="GO" id="GO:0005576">
    <property type="term" value="C:extracellular region"/>
    <property type="evidence" value="ECO:0007669"/>
    <property type="project" value="UniProtKB-SubCell"/>
</dbReference>
<keyword evidence="5" id="KW-0964">Secreted</keyword>
<dbReference type="InterPro" id="IPR010930">
    <property type="entry name" value="Flg_bb/hook_C_dom"/>
</dbReference>
<dbReference type="Pfam" id="PF06429">
    <property type="entry name" value="Flg_bbr_C"/>
    <property type="match status" value="1"/>
</dbReference>